<gene>
    <name evidence="2" type="ORF">J4Q44_G00109980</name>
</gene>
<dbReference type="AlphaFoldDB" id="A0AAN8R8M9"/>
<evidence type="ECO:0000256" key="1">
    <source>
        <dbReference type="SAM" id="MobiDB-lite"/>
    </source>
</evidence>
<keyword evidence="3" id="KW-1185">Reference proteome</keyword>
<accession>A0AAN8R8M9</accession>
<dbReference type="EMBL" id="JAGTTL010000009">
    <property type="protein sequence ID" value="KAK6317707.1"/>
    <property type="molecule type" value="Genomic_DNA"/>
</dbReference>
<reference evidence="2 3" key="1">
    <citation type="submission" date="2021-04" db="EMBL/GenBank/DDBJ databases">
        <authorList>
            <person name="De Guttry C."/>
            <person name="Zahm M."/>
            <person name="Klopp C."/>
            <person name="Cabau C."/>
            <person name="Louis A."/>
            <person name="Berthelot C."/>
            <person name="Parey E."/>
            <person name="Roest Crollius H."/>
            <person name="Montfort J."/>
            <person name="Robinson-Rechavi M."/>
            <person name="Bucao C."/>
            <person name="Bouchez O."/>
            <person name="Gislard M."/>
            <person name="Lluch J."/>
            <person name="Milhes M."/>
            <person name="Lampietro C."/>
            <person name="Lopez Roques C."/>
            <person name="Donnadieu C."/>
            <person name="Braasch I."/>
            <person name="Desvignes T."/>
            <person name="Postlethwait J."/>
            <person name="Bobe J."/>
            <person name="Wedekind C."/>
            <person name="Guiguen Y."/>
        </authorList>
    </citation>
    <scope>NUCLEOTIDE SEQUENCE [LARGE SCALE GENOMIC DNA]</scope>
    <source>
        <strain evidence="2">Cs_M1</strain>
        <tissue evidence="2">Blood</tissue>
    </source>
</reference>
<feature type="compositionally biased region" description="Low complexity" evidence="1">
    <location>
        <begin position="14"/>
        <end position="34"/>
    </location>
</feature>
<proteinExistence type="predicted"/>
<name>A0AAN8R8M9_9TELE</name>
<feature type="region of interest" description="Disordered" evidence="1">
    <location>
        <begin position="1"/>
        <end position="42"/>
    </location>
</feature>
<comment type="caution">
    <text evidence="2">The sequence shown here is derived from an EMBL/GenBank/DDBJ whole genome shotgun (WGS) entry which is preliminary data.</text>
</comment>
<dbReference type="Proteomes" id="UP001356427">
    <property type="component" value="Unassembled WGS sequence"/>
</dbReference>
<protein>
    <submittedName>
        <fullName evidence="2">Uncharacterized protein</fullName>
    </submittedName>
</protein>
<evidence type="ECO:0000313" key="3">
    <source>
        <dbReference type="Proteomes" id="UP001356427"/>
    </source>
</evidence>
<organism evidence="2 3">
    <name type="scientific">Coregonus suidteri</name>
    <dbReference type="NCBI Taxonomy" id="861788"/>
    <lineage>
        <taxon>Eukaryota</taxon>
        <taxon>Metazoa</taxon>
        <taxon>Chordata</taxon>
        <taxon>Craniata</taxon>
        <taxon>Vertebrata</taxon>
        <taxon>Euteleostomi</taxon>
        <taxon>Actinopterygii</taxon>
        <taxon>Neopterygii</taxon>
        <taxon>Teleostei</taxon>
        <taxon>Protacanthopterygii</taxon>
        <taxon>Salmoniformes</taxon>
        <taxon>Salmonidae</taxon>
        <taxon>Coregoninae</taxon>
        <taxon>Coregonus</taxon>
    </lineage>
</organism>
<sequence>MLPAPGTLQLGSTLQPAALPAPDLAPDLGNSSLLGPGGPGVSRPSTLNPGAWNWLQVSYLPNLTPLLFGLLSVGGIFGSPSPLCMLQNTGFTIERGVGVHLDTRSG</sequence>
<evidence type="ECO:0000313" key="2">
    <source>
        <dbReference type="EMBL" id="KAK6317707.1"/>
    </source>
</evidence>